<dbReference type="GO" id="GO:0016020">
    <property type="term" value="C:membrane"/>
    <property type="evidence" value="ECO:0007669"/>
    <property type="project" value="TreeGrafter"/>
</dbReference>
<evidence type="ECO:0000313" key="3">
    <source>
        <dbReference type="Proteomes" id="UP000194360"/>
    </source>
</evidence>
<dbReference type="STRING" id="2074.BG845_02448"/>
<dbReference type="InterPro" id="IPR029058">
    <property type="entry name" value="AB_hydrolase_fold"/>
</dbReference>
<dbReference type="SUPFAM" id="SSF53474">
    <property type="entry name" value="alpha/beta-Hydrolases"/>
    <property type="match status" value="1"/>
</dbReference>
<protein>
    <submittedName>
        <fullName evidence="2">Haloalkane dehalogenase</fullName>
    </submittedName>
</protein>
<dbReference type="InterPro" id="IPR050266">
    <property type="entry name" value="AB_hydrolase_sf"/>
</dbReference>
<keyword evidence="3" id="KW-1185">Reference proteome</keyword>
<comment type="caution">
    <text evidence="2">The sequence shown here is derived from an EMBL/GenBank/DDBJ whole genome shotgun (WGS) entry which is preliminary data.</text>
</comment>
<accession>A0A1Y2MZU9</accession>
<dbReference type="AlphaFoldDB" id="A0A1Y2MZU9"/>
<feature type="domain" description="AB hydrolase-1" evidence="1">
    <location>
        <begin position="7"/>
        <end position="237"/>
    </location>
</feature>
<dbReference type="GO" id="GO:0003824">
    <property type="term" value="F:catalytic activity"/>
    <property type="evidence" value="ECO:0007669"/>
    <property type="project" value="UniProtKB-ARBA"/>
</dbReference>
<organism evidence="2 3">
    <name type="scientific">Pseudonocardia autotrophica</name>
    <name type="common">Amycolata autotrophica</name>
    <name type="synonym">Nocardia autotrophica</name>
    <dbReference type="NCBI Taxonomy" id="2074"/>
    <lineage>
        <taxon>Bacteria</taxon>
        <taxon>Bacillati</taxon>
        <taxon>Actinomycetota</taxon>
        <taxon>Actinomycetes</taxon>
        <taxon>Pseudonocardiales</taxon>
        <taxon>Pseudonocardiaceae</taxon>
        <taxon>Pseudonocardia</taxon>
    </lineage>
</organism>
<sequence>MTRTPAVFVHGNPETAAIWAPLLRELDRDDVTCLSPPGFGAPLPDDFGATVTDYRDWLIGELEAFDEPVDLVGHDWGGGHVVGVAMTRPDLLRSWVSDAVGLFDPDYVWHDLAREWQTPGRGETAVADRFGAPLSERVESLVGRGISRPVAEQVAAGQDEAMGRAVLTLYRSAVQPAMARLGEHLHRAAERPGLAVIATADHVGGGETLRQRSATRAGAATAVLPGLGHWWMDQDPQLGARTLATFWNSPGS</sequence>
<dbReference type="OrthoDB" id="4540226at2"/>
<dbReference type="PANTHER" id="PTHR43798:SF33">
    <property type="entry name" value="HYDROLASE, PUTATIVE (AFU_ORTHOLOGUE AFUA_2G14860)-RELATED"/>
    <property type="match status" value="1"/>
</dbReference>
<dbReference type="InterPro" id="IPR000073">
    <property type="entry name" value="AB_hydrolase_1"/>
</dbReference>
<dbReference type="Proteomes" id="UP000194360">
    <property type="component" value="Unassembled WGS sequence"/>
</dbReference>
<evidence type="ECO:0000259" key="1">
    <source>
        <dbReference type="Pfam" id="PF12697"/>
    </source>
</evidence>
<dbReference type="Gene3D" id="3.40.50.1820">
    <property type="entry name" value="alpha/beta hydrolase"/>
    <property type="match status" value="1"/>
</dbReference>
<dbReference type="RefSeq" id="WP_085912718.1">
    <property type="nucleotide sequence ID" value="NZ_AP018920.1"/>
</dbReference>
<name>A0A1Y2MZU9_PSEAH</name>
<reference evidence="2 3" key="1">
    <citation type="submission" date="2016-09" db="EMBL/GenBank/DDBJ databases">
        <title>Pseudonocardia autotrophica DSM535, a candidate organism with high potential of specific P450 cytochromes.</title>
        <authorList>
            <person name="Grumaz C."/>
            <person name="Vainshtein Y."/>
            <person name="Kirstahler P."/>
            <person name="Sohn K."/>
        </authorList>
    </citation>
    <scope>NUCLEOTIDE SEQUENCE [LARGE SCALE GENOMIC DNA]</scope>
    <source>
        <strain evidence="2 3">DSM 535</strain>
    </source>
</reference>
<dbReference type="EMBL" id="MIGB01000011">
    <property type="protein sequence ID" value="OSY40690.1"/>
    <property type="molecule type" value="Genomic_DNA"/>
</dbReference>
<dbReference type="PANTHER" id="PTHR43798">
    <property type="entry name" value="MONOACYLGLYCEROL LIPASE"/>
    <property type="match status" value="1"/>
</dbReference>
<proteinExistence type="predicted"/>
<gene>
    <name evidence="2" type="ORF">BG845_02448</name>
</gene>
<evidence type="ECO:0000313" key="2">
    <source>
        <dbReference type="EMBL" id="OSY40690.1"/>
    </source>
</evidence>
<dbReference type="Pfam" id="PF12697">
    <property type="entry name" value="Abhydrolase_6"/>
    <property type="match status" value="1"/>
</dbReference>